<dbReference type="Pfam" id="PF01302">
    <property type="entry name" value="CAP_GLY"/>
    <property type="match status" value="1"/>
</dbReference>
<keyword evidence="1" id="KW-0433">Leucine-rich repeat</keyword>
<dbReference type="Gene3D" id="2.30.30.190">
    <property type="entry name" value="CAP Gly-rich-like domain"/>
    <property type="match status" value="1"/>
</dbReference>
<dbReference type="SMART" id="SM01052">
    <property type="entry name" value="CAP_GLY"/>
    <property type="match status" value="1"/>
</dbReference>
<dbReference type="SUPFAM" id="SSF52058">
    <property type="entry name" value="L domain-like"/>
    <property type="match status" value="1"/>
</dbReference>
<gene>
    <name evidence="5" type="ORF">JAAARDRAFT_124762</name>
</gene>
<evidence type="ECO:0000256" key="3">
    <source>
        <dbReference type="SAM" id="MobiDB-lite"/>
    </source>
</evidence>
<dbReference type="OrthoDB" id="5273213at2759"/>
<organism evidence="5 6">
    <name type="scientific">Jaapia argillacea MUCL 33604</name>
    <dbReference type="NCBI Taxonomy" id="933084"/>
    <lineage>
        <taxon>Eukaryota</taxon>
        <taxon>Fungi</taxon>
        <taxon>Dikarya</taxon>
        <taxon>Basidiomycota</taxon>
        <taxon>Agaricomycotina</taxon>
        <taxon>Agaricomycetes</taxon>
        <taxon>Agaricomycetidae</taxon>
        <taxon>Jaapiales</taxon>
        <taxon>Jaapiaceae</taxon>
        <taxon>Jaapia</taxon>
    </lineage>
</organism>
<dbReference type="STRING" id="933084.A0A067QER0"/>
<dbReference type="PANTHER" id="PTHR45973">
    <property type="entry name" value="PROTEIN PHOSPHATASE 1 REGULATORY SUBUNIT SDS22-RELATED"/>
    <property type="match status" value="1"/>
</dbReference>
<dbReference type="SUPFAM" id="SSF74924">
    <property type="entry name" value="Cap-Gly domain"/>
    <property type="match status" value="1"/>
</dbReference>
<dbReference type="HOGENOM" id="CLU_017716_5_1_1"/>
<evidence type="ECO:0000259" key="4">
    <source>
        <dbReference type="PROSITE" id="PS50245"/>
    </source>
</evidence>
<sequence>MSLPSSGTRIYLSGHLGTVRYVGSVHGTQGTWLGVEWDEPLRGKHDGVKDDKRYFTCLVPNSGSFIRPTAHIDYGVSFLSALASKYIEMPLASASFPSGKETVTLGSSHGTIEVEAVGLDKVRSKLAQLERLKEVSLDGQHVSQAEDKGVIIQRCPNIMGLDLSRNLLASWDIVALITSELGLLERLALNSNRLQESTNHPLLSIAFLSLQELQLNATLVSWPSINHLLRFLPKLKTLEVGYNRLEKLSRCDDPSHRSTVELLNLDSNSLCDWSNICESLASFTSLTRLVLASNHLSSIPSLPISHEQSPVKQLKFLSLSSNAISQWSSIDNLTRWCPNLEGLNTRECTFTEGMPCESRNSRQFIIARMASLTTLDGAAISSKERTDSEIFYLSHITQHGPGGADERAKYYGRWAELVAKYGHIDEPTDAQRREQQGDKLSNRLLRKPRESLSPHSETRIDT</sequence>
<dbReference type="InterPro" id="IPR036859">
    <property type="entry name" value="CAP-Gly_dom_sf"/>
</dbReference>
<name>A0A067QER0_9AGAM</name>
<dbReference type="Gene3D" id="3.80.10.10">
    <property type="entry name" value="Ribonuclease Inhibitor"/>
    <property type="match status" value="2"/>
</dbReference>
<dbReference type="InParanoid" id="A0A067QER0"/>
<accession>A0A067QER0</accession>
<evidence type="ECO:0000313" key="6">
    <source>
        <dbReference type="Proteomes" id="UP000027265"/>
    </source>
</evidence>
<dbReference type="InterPro" id="IPR000938">
    <property type="entry name" value="CAP-Gly_domain"/>
</dbReference>
<evidence type="ECO:0000313" key="5">
    <source>
        <dbReference type="EMBL" id="KDQ61106.1"/>
    </source>
</evidence>
<keyword evidence="2" id="KW-0677">Repeat</keyword>
<feature type="region of interest" description="Disordered" evidence="3">
    <location>
        <begin position="425"/>
        <end position="462"/>
    </location>
</feature>
<dbReference type="InterPro" id="IPR001611">
    <property type="entry name" value="Leu-rich_rpt"/>
</dbReference>
<dbReference type="EMBL" id="KL197713">
    <property type="protein sequence ID" value="KDQ61106.1"/>
    <property type="molecule type" value="Genomic_DNA"/>
</dbReference>
<dbReference type="InterPro" id="IPR032675">
    <property type="entry name" value="LRR_dom_sf"/>
</dbReference>
<evidence type="ECO:0000256" key="2">
    <source>
        <dbReference type="ARBA" id="ARBA00022737"/>
    </source>
</evidence>
<proteinExistence type="predicted"/>
<dbReference type="Proteomes" id="UP000027265">
    <property type="component" value="Unassembled WGS sequence"/>
</dbReference>
<dbReference type="InterPro" id="IPR050576">
    <property type="entry name" value="Cilia_flagella_integrity"/>
</dbReference>
<dbReference type="AlphaFoldDB" id="A0A067QER0"/>
<dbReference type="PROSITE" id="PS50245">
    <property type="entry name" value="CAP_GLY_2"/>
    <property type="match status" value="1"/>
</dbReference>
<dbReference type="PROSITE" id="PS00845">
    <property type="entry name" value="CAP_GLY_1"/>
    <property type="match status" value="1"/>
</dbReference>
<keyword evidence="6" id="KW-1185">Reference proteome</keyword>
<feature type="domain" description="CAP-Gly" evidence="4">
    <location>
        <begin position="23"/>
        <end position="67"/>
    </location>
</feature>
<evidence type="ECO:0000256" key="1">
    <source>
        <dbReference type="ARBA" id="ARBA00022614"/>
    </source>
</evidence>
<dbReference type="FunCoup" id="A0A067QER0">
    <property type="interactions" value="638"/>
</dbReference>
<protein>
    <recommendedName>
        <fullName evidence="4">CAP-Gly domain-containing protein</fullName>
    </recommendedName>
</protein>
<dbReference type="PANTHER" id="PTHR45973:SF35">
    <property type="entry name" value="LEUCINE-RICH REPEAT-CONTAINING PROTEIN 43"/>
    <property type="match status" value="1"/>
</dbReference>
<reference evidence="6" key="1">
    <citation type="journal article" date="2014" name="Proc. Natl. Acad. Sci. U.S.A.">
        <title>Extensive sampling of basidiomycete genomes demonstrates inadequacy of the white-rot/brown-rot paradigm for wood decay fungi.</title>
        <authorList>
            <person name="Riley R."/>
            <person name="Salamov A.A."/>
            <person name="Brown D.W."/>
            <person name="Nagy L.G."/>
            <person name="Floudas D."/>
            <person name="Held B.W."/>
            <person name="Levasseur A."/>
            <person name="Lombard V."/>
            <person name="Morin E."/>
            <person name="Otillar R."/>
            <person name="Lindquist E.A."/>
            <person name="Sun H."/>
            <person name="LaButti K.M."/>
            <person name="Schmutz J."/>
            <person name="Jabbour D."/>
            <person name="Luo H."/>
            <person name="Baker S.E."/>
            <person name="Pisabarro A.G."/>
            <person name="Walton J.D."/>
            <person name="Blanchette R.A."/>
            <person name="Henrissat B."/>
            <person name="Martin F."/>
            <person name="Cullen D."/>
            <person name="Hibbett D.S."/>
            <person name="Grigoriev I.V."/>
        </authorList>
    </citation>
    <scope>NUCLEOTIDE SEQUENCE [LARGE SCALE GENOMIC DNA]</scope>
    <source>
        <strain evidence="6">MUCL 33604</strain>
    </source>
</reference>
<dbReference type="PROSITE" id="PS51450">
    <property type="entry name" value="LRR"/>
    <property type="match status" value="2"/>
</dbReference>